<evidence type="ECO:0000313" key="4">
    <source>
        <dbReference type="Proteomes" id="UP001470230"/>
    </source>
</evidence>
<dbReference type="InterPro" id="IPR001806">
    <property type="entry name" value="Small_GTPase"/>
</dbReference>
<keyword evidence="4" id="KW-1185">Reference proteome</keyword>
<dbReference type="InterPro" id="IPR005225">
    <property type="entry name" value="Small_GTP-bd"/>
</dbReference>
<dbReference type="InterPro" id="IPR027417">
    <property type="entry name" value="P-loop_NTPase"/>
</dbReference>
<dbReference type="PANTHER" id="PTHR47977">
    <property type="entry name" value="RAS-RELATED PROTEIN RAB"/>
    <property type="match status" value="1"/>
</dbReference>
<keyword evidence="2" id="KW-0342">GTP-binding</keyword>
<dbReference type="Pfam" id="PF00071">
    <property type="entry name" value="Ras"/>
    <property type="match status" value="1"/>
</dbReference>
<comment type="caution">
    <text evidence="3">The sequence shown here is derived from an EMBL/GenBank/DDBJ whole genome shotgun (WGS) entry which is preliminary data.</text>
</comment>
<keyword evidence="1" id="KW-0547">Nucleotide-binding</keyword>
<name>A0ABR2KIQ7_9EUKA</name>
<dbReference type="CDD" id="cd00154">
    <property type="entry name" value="Rab"/>
    <property type="match status" value="1"/>
</dbReference>
<dbReference type="PRINTS" id="PR00449">
    <property type="entry name" value="RASTRNSFRMNG"/>
</dbReference>
<dbReference type="SMART" id="SM00174">
    <property type="entry name" value="RHO"/>
    <property type="match status" value="1"/>
</dbReference>
<gene>
    <name evidence="3" type="ORF">M9Y10_028227</name>
</gene>
<dbReference type="Gene3D" id="3.40.50.300">
    <property type="entry name" value="P-loop containing nucleotide triphosphate hydrolases"/>
    <property type="match status" value="1"/>
</dbReference>
<dbReference type="SMART" id="SM00173">
    <property type="entry name" value="RAS"/>
    <property type="match status" value="1"/>
</dbReference>
<organism evidence="3 4">
    <name type="scientific">Tritrichomonas musculus</name>
    <dbReference type="NCBI Taxonomy" id="1915356"/>
    <lineage>
        <taxon>Eukaryota</taxon>
        <taxon>Metamonada</taxon>
        <taxon>Parabasalia</taxon>
        <taxon>Tritrichomonadida</taxon>
        <taxon>Tritrichomonadidae</taxon>
        <taxon>Tritrichomonas</taxon>
    </lineage>
</organism>
<accession>A0ABR2KIQ7</accession>
<dbReference type="NCBIfam" id="TIGR00231">
    <property type="entry name" value="small_GTP"/>
    <property type="match status" value="1"/>
</dbReference>
<dbReference type="SMART" id="SM00176">
    <property type="entry name" value="RAN"/>
    <property type="match status" value="1"/>
</dbReference>
<proteinExistence type="predicted"/>
<evidence type="ECO:0000313" key="3">
    <source>
        <dbReference type="EMBL" id="KAK8891024.1"/>
    </source>
</evidence>
<dbReference type="InterPro" id="IPR050227">
    <property type="entry name" value="Rab"/>
</dbReference>
<evidence type="ECO:0000256" key="1">
    <source>
        <dbReference type="ARBA" id="ARBA00022741"/>
    </source>
</evidence>
<dbReference type="PROSITE" id="PS51419">
    <property type="entry name" value="RAB"/>
    <property type="match status" value="1"/>
</dbReference>
<dbReference type="Proteomes" id="UP001470230">
    <property type="component" value="Unassembled WGS sequence"/>
</dbReference>
<dbReference type="SMART" id="SM00175">
    <property type="entry name" value="RAB"/>
    <property type="match status" value="1"/>
</dbReference>
<evidence type="ECO:0000256" key="2">
    <source>
        <dbReference type="ARBA" id="ARBA00023134"/>
    </source>
</evidence>
<reference evidence="3 4" key="1">
    <citation type="submission" date="2024-04" db="EMBL/GenBank/DDBJ databases">
        <title>Tritrichomonas musculus Genome.</title>
        <authorList>
            <person name="Alves-Ferreira E."/>
            <person name="Grigg M."/>
            <person name="Lorenzi H."/>
            <person name="Galac M."/>
        </authorList>
    </citation>
    <scope>NUCLEOTIDE SEQUENCE [LARGE SCALE GENOMIC DNA]</scope>
    <source>
        <strain evidence="3 4">EAF2021</strain>
    </source>
</reference>
<dbReference type="EMBL" id="JAPFFF010000004">
    <property type="protein sequence ID" value="KAK8891024.1"/>
    <property type="molecule type" value="Genomic_DNA"/>
</dbReference>
<sequence>MSVNSSKILQEKVIFIGDSGVGKTSIVSRRSGGSIDQEGSPTICSEQTIIKEEYDNRKLDLIVWDTAGQERYKSLSVIFIRFSKAVIIVFSANDRSTFNSVDDWYDKAQSVLYNENPYYILVENKCDLYDENDKNSVSFEEGKNKADSLGIDFLYTSAFDGININELFQNIAANYISSLKTQKSSIETHDLDLEKDTLQNETKSSCC</sequence>
<dbReference type="SUPFAM" id="SSF52540">
    <property type="entry name" value="P-loop containing nucleoside triphosphate hydrolases"/>
    <property type="match status" value="1"/>
</dbReference>
<dbReference type="PROSITE" id="PS51421">
    <property type="entry name" value="RAS"/>
    <property type="match status" value="1"/>
</dbReference>
<protein>
    <submittedName>
        <fullName evidence="3">Uncharacterized protein</fullName>
    </submittedName>
</protein>